<evidence type="ECO:0000313" key="3">
    <source>
        <dbReference type="Proteomes" id="UP000576209"/>
    </source>
</evidence>
<dbReference type="PANTHER" id="PTHR43196:SF2">
    <property type="entry name" value="PHOSPHOADENOSINE PHOSPHOSULFATE REDUCTASE"/>
    <property type="match status" value="1"/>
</dbReference>
<proteinExistence type="predicted"/>
<evidence type="ECO:0000259" key="1">
    <source>
        <dbReference type="Pfam" id="PF01507"/>
    </source>
</evidence>
<name>A0A840ECA1_9BACT</name>
<dbReference type="InterPro" id="IPR002500">
    <property type="entry name" value="PAPS_reduct_dom"/>
</dbReference>
<dbReference type="GO" id="GO:0003824">
    <property type="term" value="F:catalytic activity"/>
    <property type="evidence" value="ECO:0007669"/>
    <property type="project" value="InterPro"/>
</dbReference>
<sequence>MKFCEKCLNPISEKNEFSIQVISEELLADPRDWIIGYSGGKDSSTVLALVLESLRRTRSDKTVTIVYCDTGVEIPLVNEYVYTVFNNLTEECKLFNINVQIKVAKPKLEDTFFVKVIGRGYPSPTNKFRWCTDRLRINPIKQMIPDDTNVTVLLGVRKGESIERDRTITKHSTDGIYRYKQVGNSNVSIFSPIIDYSTRDVWETLKHSKFPQSIDYQVLGELYRSAGAECPVIKDPKGSACGKGRFGCWTCTVVRQDSAVTLLIEQGYENLRPLLKFRNWLYLARDNPKFRCKKRRNLQPGLGPLTLSAREIILEKLLEAQNVSKIKLITQAEIDLIQELWKKDKNSMSYLHIEKCH</sequence>
<dbReference type="SUPFAM" id="SSF52402">
    <property type="entry name" value="Adenine nucleotide alpha hydrolases-like"/>
    <property type="match status" value="1"/>
</dbReference>
<dbReference type="PANTHER" id="PTHR43196">
    <property type="entry name" value="SULFATE ADENYLYLTRANSFERASE SUBUNIT 2"/>
    <property type="match status" value="1"/>
</dbReference>
<feature type="domain" description="Phosphoadenosine phosphosulphate reductase" evidence="1">
    <location>
        <begin position="35"/>
        <end position="211"/>
    </location>
</feature>
<dbReference type="AlphaFoldDB" id="A0A840ECA1"/>
<protein>
    <submittedName>
        <fullName evidence="2">DNA sulfur modification protein DndC</fullName>
    </submittedName>
</protein>
<dbReference type="InterPro" id="IPR050128">
    <property type="entry name" value="Sulfate_adenylyltrnsfr_sub2"/>
</dbReference>
<dbReference type="InterPro" id="IPR014729">
    <property type="entry name" value="Rossmann-like_a/b/a_fold"/>
</dbReference>
<dbReference type="EMBL" id="JACIFF010000013">
    <property type="protein sequence ID" value="MBB4081097.1"/>
    <property type="molecule type" value="Genomic_DNA"/>
</dbReference>
<gene>
    <name evidence="2" type="ORF">GGR28_003744</name>
</gene>
<comment type="caution">
    <text evidence="2">The sequence shown here is derived from an EMBL/GenBank/DDBJ whole genome shotgun (WGS) entry which is preliminary data.</text>
</comment>
<dbReference type="RefSeq" id="WP_183497324.1">
    <property type="nucleotide sequence ID" value="NZ_JACIFF010000013.1"/>
</dbReference>
<reference evidence="2 3" key="1">
    <citation type="submission" date="2020-08" db="EMBL/GenBank/DDBJ databases">
        <title>Genomic Encyclopedia of Type Strains, Phase IV (KMG-IV): sequencing the most valuable type-strain genomes for metagenomic binning, comparative biology and taxonomic classification.</title>
        <authorList>
            <person name="Goeker M."/>
        </authorList>
    </citation>
    <scope>NUCLEOTIDE SEQUENCE [LARGE SCALE GENOMIC DNA]</scope>
    <source>
        <strain evidence="2 3">DSM 105137</strain>
    </source>
</reference>
<accession>A0A840ECA1</accession>
<keyword evidence="3" id="KW-1185">Reference proteome</keyword>
<dbReference type="Pfam" id="PF01507">
    <property type="entry name" value="PAPS_reduct"/>
    <property type="match status" value="1"/>
</dbReference>
<evidence type="ECO:0000313" key="2">
    <source>
        <dbReference type="EMBL" id="MBB4081097.1"/>
    </source>
</evidence>
<dbReference type="Proteomes" id="UP000576209">
    <property type="component" value="Unassembled WGS sequence"/>
</dbReference>
<dbReference type="Gene3D" id="3.40.50.620">
    <property type="entry name" value="HUPs"/>
    <property type="match status" value="1"/>
</dbReference>
<organism evidence="2 3">
    <name type="scientific">Neolewinella aquimaris</name>
    <dbReference type="NCBI Taxonomy" id="1835722"/>
    <lineage>
        <taxon>Bacteria</taxon>
        <taxon>Pseudomonadati</taxon>
        <taxon>Bacteroidota</taxon>
        <taxon>Saprospiria</taxon>
        <taxon>Saprospirales</taxon>
        <taxon>Lewinellaceae</taxon>
        <taxon>Neolewinella</taxon>
    </lineage>
</organism>